<comment type="similarity">
    <text evidence="9">Belongs to the NAD synthetase family.</text>
</comment>
<keyword evidence="6 7" id="KW-0520">NAD</keyword>
<comment type="function">
    <text evidence="7">Catalyzes the ATP-dependent amidation of deamido-NAD to form NAD. Uses L-glutamine as a nitrogen source.</text>
</comment>
<dbReference type="GO" id="GO:0005737">
    <property type="term" value="C:cytoplasm"/>
    <property type="evidence" value="ECO:0007669"/>
    <property type="project" value="InterPro"/>
</dbReference>
<evidence type="ECO:0000256" key="3">
    <source>
        <dbReference type="ARBA" id="ARBA00022598"/>
    </source>
</evidence>
<dbReference type="InterPro" id="IPR014729">
    <property type="entry name" value="Rossmann-like_a/b/a_fold"/>
</dbReference>
<dbReference type="PANTHER" id="PTHR23090">
    <property type="entry name" value="NH 3 /GLUTAMINE-DEPENDENT NAD + SYNTHETASE"/>
    <property type="match status" value="1"/>
</dbReference>
<evidence type="ECO:0000256" key="7">
    <source>
        <dbReference type="HAMAP-Rule" id="MF_02090"/>
    </source>
</evidence>
<name>A0A5J6QFT1_9GAMM</name>
<keyword evidence="5 7" id="KW-0067">ATP-binding</keyword>
<comment type="catalytic activity">
    <reaction evidence="7 8">
        <text>deamido-NAD(+) + L-glutamine + ATP + H2O = L-glutamate + AMP + diphosphate + NAD(+) + H(+)</text>
        <dbReference type="Rhea" id="RHEA:24384"/>
        <dbReference type="ChEBI" id="CHEBI:15377"/>
        <dbReference type="ChEBI" id="CHEBI:15378"/>
        <dbReference type="ChEBI" id="CHEBI:29985"/>
        <dbReference type="ChEBI" id="CHEBI:30616"/>
        <dbReference type="ChEBI" id="CHEBI:33019"/>
        <dbReference type="ChEBI" id="CHEBI:57540"/>
        <dbReference type="ChEBI" id="CHEBI:58359"/>
        <dbReference type="ChEBI" id="CHEBI:58437"/>
        <dbReference type="ChEBI" id="CHEBI:456215"/>
        <dbReference type="EC" id="6.3.5.1"/>
    </reaction>
</comment>
<evidence type="ECO:0000256" key="5">
    <source>
        <dbReference type="ARBA" id="ARBA00022840"/>
    </source>
</evidence>
<dbReference type="GO" id="GO:0008795">
    <property type="term" value="F:NAD+ synthase activity"/>
    <property type="evidence" value="ECO:0007669"/>
    <property type="project" value="UniProtKB-UniRule"/>
</dbReference>
<dbReference type="Pfam" id="PF02540">
    <property type="entry name" value="NAD_synthase"/>
    <property type="match status" value="1"/>
</dbReference>
<dbReference type="SUPFAM" id="SSF56317">
    <property type="entry name" value="Carbon-nitrogen hydrolase"/>
    <property type="match status" value="1"/>
</dbReference>
<dbReference type="GO" id="GO:0004359">
    <property type="term" value="F:glutaminase activity"/>
    <property type="evidence" value="ECO:0007669"/>
    <property type="project" value="InterPro"/>
</dbReference>
<evidence type="ECO:0000256" key="6">
    <source>
        <dbReference type="ARBA" id="ARBA00023027"/>
    </source>
</evidence>
<feature type="binding site" evidence="7">
    <location>
        <position position="184"/>
    </location>
    <ligand>
        <name>L-glutamine</name>
        <dbReference type="ChEBI" id="CHEBI:58359"/>
    </ligand>
</feature>
<feature type="binding site" evidence="7">
    <location>
        <position position="521"/>
    </location>
    <ligand>
        <name>deamido-NAD(+)</name>
        <dbReference type="ChEBI" id="CHEBI:58437"/>
        <note>ligand shared between two neighboring subunits</note>
    </ligand>
</feature>
<dbReference type="SUPFAM" id="SSF52402">
    <property type="entry name" value="Adenine nucleotide alpha hydrolases-like"/>
    <property type="match status" value="1"/>
</dbReference>
<organism evidence="11 12">
    <name type="scientific">Metapseudomonas lalkuanensis</name>
    <dbReference type="NCBI Taxonomy" id="2604832"/>
    <lineage>
        <taxon>Bacteria</taxon>
        <taxon>Pseudomonadati</taxon>
        <taxon>Pseudomonadota</taxon>
        <taxon>Gammaproteobacteria</taxon>
        <taxon>Pseudomonadales</taxon>
        <taxon>Pseudomonadaceae</taxon>
        <taxon>Metapseudomonas</taxon>
    </lineage>
</organism>
<dbReference type="InterPro" id="IPR036526">
    <property type="entry name" value="C-N_Hydrolase_sf"/>
</dbReference>
<dbReference type="Gene3D" id="3.40.50.620">
    <property type="entry name" value="HUPs"/>
    <property type="match status" value="1"/>
</dbReference>
<sequence length="552" mass="61195">MPYNAREAAMRQNLRIVMAQLNFRVGDVQGNVERIIEAANSAREAWEADVIVFPELSLCGYPPEDLLLRSSMQRRIEMGLQRLRDEVRGIYLVVGYPWLEDELRYNACAVIADGQLLASYYKQRLPNYRVFDEKRYFESGQQPCVVDIKGVAVALSICEDIWFPEPMAQARAAGAKLMLSLNASPFHLDKQLEREEVLAERVAEGEMPVIYVNQVGGQDELVFDGGSCVMDTGGVICQRAPAFVEGLYPVDLQLQDGIWRPRRTHCAELPELEASVYQALVMGVRDYVRKNGFKGVVMGLSGGIDSALTLAVAVDALGAERVDAVMMPYHYTAQISLEDAEAEAHLLGVGYRVLPIAPVVEALQQVLAPVFDGHSRDASEENLQARCRGTLLMAISNKKGSLVLTTGNKSELAVGYATLYGDMAGGFDVLKDVPKSLVFRLAEYRNSLGPVIPPRVIERPPSAELAPGQQDDDSLPPYPVLDEILKLYIEHDLSANAIIAEGFDEDTVNRVLGMVDRNEYKRRQAAVGIRVTQRGFGRDRRYPITSGWRLGD</sequence>
<dbReference type="InterPro" id="IPR003010">
    <property type="entry name" value="C-N_Hydrolase"/>
</dbReference>
<keyword evidence="3 7" id="KW-0436">Ligase</keyword>
<dbReference type="GO" id="GO:0005524">
    <property type="term" value="F:ATP binding"/>
    <property type="evidence" value="ECO:0007669"/>
    <property type="project" value="UniProtKB-UniRule"/>
</dbReference>
<feature type="active site" description="Proton acceptor; for glutaminase activity" evidence="7">
    <location>
        <position position="55"/>
    </location>
</feature>
<evidence type="ECO:0000313" key="11">
    <source>
        <dbReference type="EMBL" id="QEY61317.1"/>
    </source>
</evidence>
<dbReference type="EMBL" id="CP043311">
    <property type="protein sequence ID" value="QEY61317.1"/>
    <property type="molecule type" value="Genomic_DNA"/>
</dbReference>
<feature type="binding site" evidence="7">
    <location>
        <position position="128"/>
    </location>
    <ligand>
        <name>L-glutamine</name>
        <dbReference type="ChEBI" id="CHEBI:58359"/>
    </ligand>
</feature>
<dbReference type="HAMAP" id="MF_02090">
    <property type="entry name" value="NadE_glutamine_dep"/>
    <property type="match status" value="1"/>
</dbReference>
<evidence type="ECO:0000256" key="8">
    <source>
        <dbReference type="PIRNR" id="PIRNR006630"/>
    </source>
</evidence>
<feature type="binding site" evidence="7">
    <location>
        <position position="411"/>
    </location>
    <ligand>
        <name>deamido-NAD(+)</name>
        <dbReference type="ChEBI" id="CHEBI:58437"/>
        <note>ligand shared between two neighboring subunits</note>
    </ligand>
</feature>
<dbReference type="KEGG" id="plal:FXN65_04340"/>
<evidence type="ECO:0000259" key="10">
    <source>
        <dbReference type="PROSITE" id="PS50263"/>
    </source>
</evidence>
<feature type="active site" description="For glutaminase activity" evidence="7">
    <location>
        <position position="122"/>
    </location>
</feature>
<comment type="pathway">
    <text evidence="1 7 8">Cofactor biosynthesis; NAD(+) biosynthesis; NAD(+) from deamido-NAD(+) (L-Gln route): step 1/1.</text>
</comment>
<feature type="binding site" evidence="7">
    <location>
        <position position="190"/>
    </location>
    <ligand>
        <name>L-glutamine</name>
        <dbReference type="ChEBI" id="CHEBI:58359"/>
    </ligand>
</feature>
<proteinExistence type="inferred from homology"/>
<comment type="similarity">
    <text evidence="2 7 8">In the C-terminal section; belongs to the NAD synthetase family.</text>
</comment>
<dbReference type="Pfam" id="PF00795">
    <property type="entry name" value="CN_hydrolase"/>
    <property type="match status" value="1"/>
</dbReference>
<evidence type="ECO:0000256" key="2">
    <source>
        <dbReference type="ARBA" id="ARBA00007145"/>
    </source>
</evidence>
<dbReference type="UniPathway" id="UPA00253">
    <property type="reaction ID" value="UER00334"/>
</dbReference>
<accession>A0A5J6QFT1</accession>
<dbReference type="GO" id="GO:0003952">
    <property type="term" value="F:NAD+ synthase (glutamine-hydrolyzing) activity"/>
    <property type="evidence" value="ECO:0007669"/>
    <property type="project" value="UniProtKB-UniRule"/>
</dbReference>
<comment type="caution">
    <text evidence="7">Lacks conserved residue(s) required for the propagation of feature annotation.</text>
</comment>
<feature type="active site" description="Nucleophile; for glutaminase activity" evidence="7">
    <location>
        <position position="158"/>
    </location>
</feature>
<dbReference type="AlphaFoldDB" id="A0A5J6QFT1"/>
<dbReference type="GO" id="GO:0009435">
    <property type="term" value="P:NAD+ biosynthetic process"/>
    <property type="evidence" value="ECO:0007669"/>
    <property type="project" value="UniProtKB-UniRule"/>
</dbReference>
<dbReference type="InterPro" id="IPR014445">
    <property type="entry name" value="Gln-dep_NAD_synthase"/>
</dbReference>
<dbReference type="EC" id="6.3.5.1" evidence="7 8"/>
<protein>
    <recommendedName>
        <fullName evidence="7 8">Glutamine-dependent NAD(+) synthetase</fullName>
        <ecNumber evidence="7 8">6.3.5.1</ecNumber>
    </recommendedName>
    <alternativeName>
        <fullName evidence="7 8">NAD(+) synthase [glutamine-hydrolyzing]</fullName>
    </alternativeName>
</protein>
<gene>
    <name evidence="7" type="primary">nadE</name>
    <name evidence="11" type="ORF">FXN65_04340</name>
</gene>
<evidence type="ECO:0000256" key="9">
    <source>
        <dbReference type="RuleBase" id="RU003811"/>
    </source>
</evidence>
<feature type="binding site" evidence="7">
    <location>
        <position position="406"/>
    </location>
    <ligand>
        <name>ATP</name>
        <dbReference type="ChEBI" id="CHEBI:30616"/>
    </ligand>
</feature>
<feature type="binding site" evidence="7">
    <location>
        <position position="382"/>
    </location>
    <ligand>
        <name>deamido-NAD(+)</name>
        <dbReference type="ChEBI" id="CHEBI:58437"/>
        <note>ligand shared between two neighboring subunits</note>
    </ligand>
</feature>
<evidence type="ECO:0000256" key="1">
    <source>
        <dbReference type="ARBA" id="ARBA00005188"/>
    </source>
</evidence>
<keyword evidence="12" id="KW-1185">Reference proteome</keyword>
<feature type="domain" description="CN hydrolase" evidence="10">
    <location>
        <begin position="14"/>
        <end position="254"/>
    </location>
</feature>
<dbReference type="PIRSF" id="PIRSF006630">
    <property type="entry name" value="NADS_GAT"/>
    <property type="match status" value="1"/>
</dbReference>
<dbReference type="InterPro" id="IPR003694">
    <property type="entry name" value="NAD_synthase"/>
</dbReference>
<feature type="binding site" evidence="7">
    <location>
        <begin position="299"/>
        <end position="306"/>
    </location>
    <ligand>
        <name>ATP</name>
        <dbReference type="ChEBI" id="CHEBI:30616"/>
    </ligand>
</feature>
<dbReference type="PROSITE" id="PS50263">
    <property type="entry name" value="CN_HYDROLASE"/>
    <property type="match status" value="1"/>
</dbReference>
<evidence type="ECO:0000313" key="12">
    <source>
        <dbReference type="Proteomes" id="UP000327179"/>
    </source>
</evidence>
<keyword evidence="4 7" id="KW-0547">Nucleotide-binding</keyword>
<dbReference type="CDD" id="cd00553">
    <property type="entry name" value="NAD_synthase"/>
    <property type="match status" value="1"/>
</dbReference>
<dbReference type="Gene3D" id="3.60.110.10">
    <property type="entry name" value="Carbon-nitrogen hydrolase"/>
    <property type="match status" value="1"/>
</dbReference>
<reference evidence="11 12" key="1">
    <citation type="submission" date="2019-08" db="EMBL/GenBank/DDBJ databases">
        <title>Whole-genome Sequencing of e-waste polymer degrading bacterium Pseudomonas sp. strain PE08.</title>
        <authorList>
            <person name="Kirdat K."/>
            <person name="Debbarma P."/>
            <person name="Narawade N."/>
            <person name="Suyal D."/>
            <person name="Thorat V."/>
            <person name="Shouche Y."/>
            <person name="Goel R."/>
            <person name="Yadav A."/>
        </authorList>
    </citation>
    <scope>NUCLEOTIDE SEQUENCE [LARGE SCALE GENOMIC DNA]</scope>
    <source>
        <strain evidence="11 12">PE08</strain>
    </source>
</reference>
<dbReference type="NCBIfam" id="TIGR00552">
    <property type="entry name" value="nadE"/>
    <property type="match status" value="1"/>
</dbReference>
<dbReference type="InterPro" id="IPR022310">
    <property type="entry name" value="NAD/GMP_synthase"/>
</dbReference>
<dbReference type="PANTHER" id="PTHR23090:SF9">
    <property type="entry name" value="GLUTAMINE-DEPENDENT NAD(+) SYNTHETASE"/>
    <property type="match status" value="1"/>
</dbReference>
<dbReference type="CDD" id="cd07570">
    <property type="entry name" value="GAT_Gln-NAD-synth"/>
    <property type="match status" value="1"/>
</dbReference>
<dbReference type="Proteomes" id="UP000327179">
    <property type="component" value="Chromosome"/>
</dbReference>
<dbReference type="FunFam" id="3.40.50.620:FF:000106">
    <property type="entry name" value="Glutamine-dependent NAD(+) synthetase"/>
    <property type="match status" value="1"/>
</dbReference>
<evidence type="ECO:0000256" key="4">
    <source>
        <dbReference type="ARBA" id="ARBA00022741"/>
    </source>
</evidence>
<dbReference type="NCBIfam" id="NF010588">
    <property type="entry name" value="PRK13981.1"/>
    <property type="match status" value="1"/>
</dbReference>